<reference evidence="1 2" key="1">
    <citation type="submission" date="2020-04" db="EMBL/GenBank/DDBJ databases">
        <authorList>
            <person name="Liu S."/>
        </authorList>
    </citation>
    <scope>NUCLEOTIDE SEQUENCE [LARGE SCALE GENOMIC DNA]</scope>
    <source>
        <strain evidence="1 2">CGMCC 1.15091</strain>
    </source>
</reference>
<comment type="caution">
    <text evidence="1">The sequence shown here is derived from an EMBL/GenBank/DDBJ whole genome shotgun (WGS) entry which is preliminary data.</text>
</comment>
<dbReference type="InterPro" id="IPR023393">
    <property type="entry name" value="START-like_dom_sf"/>
</dbReference>
<dbReference type="EMBL" id="JAAZSR010000263">
    <property type="protein sequence ID" value="NKX51602.1"/>
    <property type="molecule type" value="Genomic_DNA"/>
</dbReference>
<evidence type="ECO:0000313" key="2">
    <source>
        <dbReference type="Proteomes" id="UP000523795"/>
    </source>
</evidence>
<keyword evidence="2" id="KW-1185">Reference proteome</keyword>
<sequence>MAKLRYSTRIDAPAHTVWATMLDEASYRDWTRAFSEGSYYEGSWDPGSEIRFLGPGEDGSLVGMAARVVDNRPGEFVC</sequence>
<protein>
    <submittedName>
        <fullName evidence="1">SRPBCC domain-containing protein</fullName>
    </submittedName>
</protein>
<name>A0ABX1JUY0_9MICC</name>
<dbReference type="Proteomes" id="UP000523795">
    <property type="component" value="Unassembled WGS sequence"/>
</dbReference>
<gene>
    <name evidence="1" type="ORF">HER39_13705</name>
</gene>
<feature type="non-terminal residue" evidence="1">
    <location>
        <position position="78"/>
    </location>
</feature>
<dbReference type="Gene3D" id="3.30.530.20">
    <property type="match status" value="1"/>
</dbReference>
<proteinExistence type="predicted"/>
<organism evidence="1 2">
    <name type="scientific">Arthrobacter deserti</name>
    <dbReference type="NCBI Taxonomy" id="1742687"/>
    <lineage>
        <taxon>Bacteria</taxon>
        <taxon>Bacillati</taxon>
        <taxon>Actinomycetota</taxon>
        <taxon>Actinomycetes</taxon>
        <taxon>Micrococcales</taxon>
        <taxon>Micrococcaceae</taxon>
        <taxon>Arthrobacter</taxon>
    </lineage>
</organism>
<dbReference type="SUPFAM" id="SSF55961">
    <property type="entry name" value="Bet v1-like"/>
    <property type="match status" value="1"/>
</dbReference>
<accession>A0ABX1JUY0</accession>
<evidence type="ECO:0000313" key="1">
    <source>
        <dbReference type="EMBL" id="NKX51602.1"/>
    </source>
</evidence>